<keyword evidence="1" id="KW-1133">Transmembrane helix</keyword>
<name>N8YBT6_ACIGI</name>
<dbReference type="Proteomes" id="UP000013148">
    <property type="component" value="Unassembled WGS sequence"/>
</dbReference>
<protein>
    <submittedName>
        <fullName evidence="2">Uncharacterized protein</fullName>
    </submittedName>
</protein>
<evidence type="ECO:0000313" key="3">
    <source>
        <dbReference type="Proteomes" id="UP000013148"/>
    </source>
</evidence>
<dbReference type="HOGENOM" id="CLU_3094497_0_0_6"/>
<accession>N8YBT6</accession>
<keyword evidence="1" id="KW-0812">Transmembrane</keyword>
<proteinExistence type="predicted"/>
<keyword evidence="1" id="KW-0472">Membrane</keyword>
<dbReference type="EMBL" id="APPJ01000011">
    <property type="protein sequence ID" value="ENV16805.1"/>
    <property type="molecule type" value="Genomic_DNA"/>
</dbReference>
<sequence length="51" mass="5930">MPMVLIIVWDIIISHKILAICSAAFLHKLLRMMCYQEVYLSNDFDLVFASL</sequence>
<evidence type="ECO:0000313" key="2">
    <source>
        <dbReference type="EMBL" id="ENV16805.1"/>
    </source>
</evidence>
<dbReference type="AlphaFoldDB" id="N8YBT6"/>
<feature type="transmembrane region" description="Helical" evidence="1">
    <location>
        <begin position="6"/>
        <end position="26"/>
    </location>
</feature>
<reference evidence="2 3" key="1">
    <citation type="submission" date="2013-02" db="EMBL/GenBank/DDBJ databases">
        <title>The Genome Sequence of Acinetobacter guillouiae NIPH 991.</title>
        <authorList>
            <consortium name="The Broad Institute Genome Sequencing Platform"/>
            <consortium name="The Broad Institute Genome Sequencing Center for Infectious Disease"/>
            <person name="Cerqueira G."/>
            <person name="Feldgarden M."/>
            <person name="Courvalin P."/>
            <person name="Perichon B."/>
            <person name="Grillot-Courvalin C."/>
            <person name="Clermont D."/>
            <person name="Rocha E."/>
            <person name="Yoon E.-J."/>
            <person name="Nemec A."/>
            <person name="Walker B."/>
            <person name="Young S.K."/>
            <person name="Zeng Q."/>
            <person name="Gargeya S."/>
            <person name="Fitzgerald M."/>
            <person name="Haas B."/>
            <person name="Abouelleil A."/>
            <person name="Alvarado L."/>
            <person name="Arachchi H.M."/>
            <person name="Berlin A.M."/>
            <person name="Chapman S.B."/>
            <person name="Dewar J."/>
            <person name="Goldberg J."/>
            <person name="Griggs A."/>
            <person name="Gujja S."/>
            <person name="Hansen M."/>
            <person name="Howarth C."/>
            <person name="Imamovic A."/>
            <person name="Larimer J."/>
            <person name="McCowan C."/>
            <person name="Murphy C."/>
            <person name="Neiman D."/>
            <person name="Pearson M."/>
            <person name="Priest M."/>
            <person name="Roberts A."/>
            <person name="Saif S."/>
            <person name="Shea T."/>
            <person name="Sisk P."/>
            <person name="Sykes S."/>
            <person name="Wortman J."/>
            <person name="Nusbaum C."/>
            <person name="Birren B."/>
        </authorList>
    </citation>
    <scope>NUCLEOTIDE SEQUENCE [LARGE SCALE GENOMIC DNA]</scope>
    <source>
        <strain evidence="2 3">NIPH 991</strain>
    </source>
</reference>
<comment type="caution">
    <text evidence="2">The sequence shown here is derived from an EMBL/GenBank/DDBJ whole genome shotgun (WGS) entry which is preliminary data.</text>
</comment>
<keyword evidence="3" id="KW-1185">Reference proteome</keyword>
<organism evidence="2 3">
    <name type="scientific">Acinetobacter guillouiae NIPH 991</name>
    <dbReference type="NCBI Taxonomy" id="1217656"/>
    <lineage>
        <taxon>Bacteria</taxon>
        <taxon>Pseudomonadati</taxon>
        <taxon>Pseudomonadota</taxon>
        <taxon>Gammaproteobacteria</taxon>
        <taxon>Moraxellales</taxon>
        <taxon>Moraxellaceae</taxon>
        <taxon>Acinetobacter</taxon>
    </lineage>
</organism>
<evidence type="ECO:0000256" key="1">
    <source>
        <dbReference type="SAM" id="Phobius"/>
    </source>
</evidence>
<gene>
    <name evidence="2" type="ORF">F964_02553</name>
</gene>